<gene>
    <name evidence="10 11" type="primary">crcB</name>
    <name evidence="10" type="synonym">fluC</name>
    <name evidence="11" type="ORF">GCM10023353_05890</name>
</gene>
<comment type="function">
    <text evidence="9 10">Fluoride-specific ion channel. Important for reducing fluoride concentration in the cell, thus reducing its toxicity.</text>
</comment>
<feature type="binding site" evidence="10">
    <location>
        <position position="76"/>
    </location>
    <ligand>
        <name>Na(+)</name>
        <dbReference type="ChEBI" id="CHEBI:29101"/>
        <note>structural</note>
    </ligand>
</feature>
<evidence type="ECO:0000256" key="6">
    <source>
        <dbReference type="ARBA" id="ARBA00023303"/>
    </source>
</evidence>
<feature type="transmembrane region" description="Helical" evidence="10">
    <location>
        <begin position="32"/>
        <end position="56"/>
    </location>
</feature>
<comment type="activity regulation">
    <text evidence="10">Na(+) is not transported, but it plays an essential structural role and its presence is essential for fluoride channel function.</text>
</comment>
<accession>A0ABP9C952</accession>
<keyword evidence="10" id="KW-0813">Transport</keyword>
<keyword evidence="10" id="KW-0406">Ion transport</keyword>
<evidence type="ECO:0000256" key="9">
    <source>
        <dbReference type="ARBA" id="ARBA00049940"/>
    </source>
</evidence>
<dbReference type="PANTHER" id="PTHR28259:SF1">
    <property type="entry name" value="FLUORIDE EXPORT PROTEIN 1-RELATED"/>
    <property type="match status" value="1"/>
</dbReference>
<keyword evidence="10" id="KW-0479">Metal-binding</keyword>
<evidence type="ECO:0000256" key="3">
    <source>
        <dbReference type="ARBA" id="ARBA00022692"/>
    </source>
</evidence>
<feature type="transmembrane region" description="Helical" evidence="10">
    <location>
        <begin position="94"/>
        <end position="119"/>
    </location>
</feature>
<keyword evidence="6 10" id="KW-0407">Ion channel</keyword>
<dbReference type="InterPro" id="IPR003691">
    <property type="entry name" value="FluC"/>
</dbReference>
<evidence type="ECO:0000313" key="11">
    <source>
        <dbReference type="EMBL" id="GAA4805744.1"/>
    </source>
</evidence>
<evidence type="ECO:0000256" key="10">
    <source>
        <dbReference type="HAMAP-Rule" id="MF_00454"/>
    </source>
</evidence>
<dbReference type="Proteomes" id="UP001500839">
    <property type="component" value="Unassembled WGS sequence"/>
</dbReference>
<keyword evidence="5 10" id="KW-0472">Membrane</keyword>
<evidence type="ECO:0000256" key="2">
    <source>
        <dbReference type="ARBA" id="ARBA00022475"/>
    </source>
</evidence>
<comment type="caution">
    <text evidence="11">The sequence shown here is derived from an EMBL/GenBank/DDBJ whole genome shotgun (WGS) entry which is preliminary data.</text>
</comment>
<dbReference type="RefSeq" id="WP_200173429.1">
    <property type="nucleotide sequence ID" value="NZ_BAABKQ010000001.1"/>
</dbReference>
<evidence type="ECO:0000313" key="12">
    <source>
        <dbReference type="Proteomes" id="UP001500839"/>
    </source>
</evidence>
<keyword evidence="10" id="KW-0915">Sodium</keyword>
<feature type="binding site" evidence="10">
    <location>
        <position position="73"/>
    </location>
    <ligand>
        <name>Na(+)</name>
        <dbReference type="ChEBI" id="CHEBI:29101"/>
        <note>structural</note>
    </ligand>
</feature>
<evidence type="ECO:0000256" key="8">
    <source>
        <dbReference type="ARBA" id="ARBA00035585"/>
    </source>
</evidence>
<evidence type="ECO:0000256" key="4">
    <source>
        <dbReference type="ARBA" id="ARBA00022989"/>
    </source>
</evidence>
<feature type="transmembrane region" description="Helical" evidence="10">
    <location>
        <begin position="63"/>
        <end position="82"/>
    </location>
</feature>
<keyword evidence="3 10" id="KW-0812">Transmembrane</keyword>
<reference evidence="12" key="1">
    <citation type="journal article" date="2019" name="Int. J. Syst. Evol. Microbiol.">
        <title>The Global Catalogue of Microorganisms (GCM) 10K type strain sequencing project: providing services to taxonomists for standard genome sequencing and annotation.</title>
        <authorList>
            <consortium name="The Broad Institute Genomics Platform"/>
            <consortium name="The Broad Institute Genome Sequencing Center for Infectious Disease"/>
            <person name="Wu L."/>
            <person name="Ma J."/>
        </authorList>
    </citation>
    <scope>NUCLEOTIDE SEQUENCE [LARGE SCALE GENOMIC DNA]</scope>
    <source>
        <strain evidence="12">JCM 18542</strain>
    </source>
</reference>
<keyword evidence="4 10" id="KW-1133">Transmembrane helix</keyword>
<evidence type="ECO:0000256" key="5">
    <source>
        <dbReference type="ARBA" id="ARBA00023136"/>
    </source>
</evidence>
<evidence type="ECO:0000256" key="1">
    <source>
        <dbReference type="ARBA" id="ARBA00004651"/>
    </source>
</evidence>
<dbReference type="HAMAP" id="MF_00454">
    <property type="entry name" value="FluC"/>
    <property type="match status" value="1"/>
</dbReference>
<comment type="subcellular location">
    <subcellularLocation>
        <location evidence="1 10">Cell membrane</location>
        <topology evidence="1 10">Multi-pass membrane protein</topology>
    </subcellularLocation>
</comment>
<dbReference type="EMBL" id="BAABKQ010000001">
    <property type="protein sequence ID" value="GAA4805744.1"/>
    <property type="molecule type" value="Genomic_DNA"/>
</dbReference>
<dbReference type="NCBIfam" id="TIGR00494">
    <property type="entry name" value="crcB"/>
    <property type="match status" value="1"/>
</dbReference>
<organism evidence="11 12">
    <name type="scientific">Tomitella cavernea</name>
    <dbReference type="NCBI Taxonomy" id="1387982"/>
    <lineage>
        <taxon>Bacteria</taxon>
        <taxon>Bacillati</taxon>
        <taxon>Actinomycetota</taxon>
        <taxon>Actinomycetes</taxon>
        <taxon>Mycobacteriales</taxon>
        <taxon>Tomitella</taxon>
    </lineage>
</organism>
<name>A0ABP9C952_9ACTN</name>
<comment type="catalytic activity">
    <reaction evidence="8">
        <text>fluoride(in) = fluoride(out)</text>
        <dbReference type="Rhea" id="RHEA:76159"/>
        <dbReference type="ChEBI" id="CHEBI:17051"/>
    </reaction>
    <physiologicalReaction direction="left-to-right" evidence="8">
        <dbReference type="Rhea" id="RHEA:76160"/>
    </physiologicalReaction>
</comment>
<proteinExistence type="inferred from homology"/>
<keyword evidence="2 10" id="KW-1003">Cell membrane</keyword>
<evidence type="ECO:0000256" key="7">
    <source>
        <dbReference type="ARBA" id="ARBA00035120"/>
    </source>
</evidence>
<dbReference type="Pfam" id="PF02537">
    <property type="entry name" value="CRCB"/>
    <property type="match status" value="1"/>
</dbReference>
<dbReference type="PANTHER" id="PTHR28259">
    <property type="entry name" value="FLUORIDE EXPORT PROTEIN 1-RELATED"/>
    <property type="match status" value="1"/>
</dbReference>
<comment type="similarity">
    <text evidence="7 10">Belongs to the fluoride channel Fluc/FEX (TC 1.A.43) family.</text>
</comment>
<sequence length="122" mass="12454">MTTLWVALAGGGGATARFLLDGAITSRRALRFPWATFTINVLGSLLLGYLTGLVLFQDASTGLTVIAGAGFCGGFTTFSTASVETVRLLEARRYTAGLANVAGTLVVTAGVAALGLWLASVP</sequence>
<protein>
    <recommendedName>
        <fullName evidence="10">Fluoride-specific ion channel FluC</fullName>
    </recommendedName>
</protein>
<keyword evidence="12" id="KW-1185">Reference proteome</keyword>